<proteinExistence type="predicted"/>
<dbReference type="AlphaFoldDB" id="A0AAP2S176"/>
<dbReference type="Proteomes" id="UP000814126">
    <property type="component" value="Unassembled WGS sequence"/>
</dbReference>
<sequence>MLIIPPPRFNEQNSASTPPELNTRLIIGNSAGLTADFPVMPNDRVFLTLSSSVRGGEFNQSFLIATNAPKLEFLIPKGFVEASAGKVVQLLLTINRAGSNSAAPLAKVLINSSPVVVPLPAAVWDFSDDTFQGWVPQGPYVGGLLHVINGNVVVDLFISQASSAHLITRAVPVIAGRTYDCSFEVIGGSPAADGSALYLTINGSRIGATVQNITQAQQQTGTGSFTAALTGDVRLGIFNQSVPHGTHRLSLSNIRMQPRS</sequence>
<evidence type="ECO:0000313" key="1">
    <source>
        <dbReference type="EMBL" id="MCF5654930.1"/>
    </source>
</evidence>
<name>A0AAP2S176_9PSED</name>
<comment type="caution">
    <text evidence="1">The sequence shown here is derived from an EMBL/GenBank/DDBJ whole genome shotgun (WGS) entry which is preliminary data.</text>
</comment>
<reference evidence="1" key="1">
    <citation type="submission" date="2019-11" db="EMBL/GenBank/DDBJ databases">
        <title>Epiphytic Pseudomonas syringae from cherry orchards.</title>
        <authorList>
            <person name="Hulin M.T."/>
        </authorList>
    </citation>
    <scope>NUCLEOTIDE SEQUENCE</scope>
    <source>
        <strain evidence="1">PA-2-1F</strain>
    </source>
</reference>
<evidence type="ECO:0000313" key="2">
    <source>
        <dbReference type="Proteomes" id="UP000814126"/>
    </source>
</evidence>
<protein>
    <submittedName>
        <fullName evidence="1">Uncharacterized protein</fullName>
    </submittedName>
</protein>
<gene>
    <name evidence="1" type="ORF">GIV46_07835</name>
</gene>
<organism evidence="1 2">
    <name type="scientific">Pseudomonas poae</name>
    <dbReference type="NCBI Taxonomy" id="200451"/>
    <lineage>
        <taxon>Bacteria</taxon>
        <taxon>Pseudomonadati</taxon>
        <taxon>Pseudomonadota</taxon>
        <taxon>Gammaproteobacteria</taxon>
        <taxon>Pseudomonadales</taxon>
        <taxon>Pseudomonadaceae</taxon>
        <taxon>Pseudomonas</taxon>
    </lineage>
</organism>
<accession>A0AAP2S176</accession>
<dbReference type="RefSeq" id="WP_169895591.1">
    <property type="nucleotide sequence ID" value="NZ_CP142150.1"/>
</dbReference>
<dbReference type="EMBL" id="WJZX01000018">
    <property type="protein sequence ID" value="MCF5654930.1"/>
    <property type="molecule type" value="Genomic_DNA"/>
</dbReference>